<dbReference type="Gene3D" id="1.10.357.10">
    <property type="entry name" value="Tetracycline Repressor, domain 2"/>
    <property type="match status" value="1"/>
</dbReference>
<dbReference type="InterPro" id="IPR009057">
    <property type="entry name" value="Homeodomain-like_sf"/>
</dbReference>
<keyword evidence="2" id="KW-0805">Transcription regulation</keyword>
<evidence type="ECO:0000313" key="7">
    <source>
        <dbReference type="EMBL" id="MBG0560199.1"/>
    </source>
</evidence>
<dbReference type="InterPro" id="IPR050109">
    <property type="entry name" value="HTH-type_TetR-like_transc_reg"/>
</dbReference>
<sequence length="236" mass="26218">MYLVHETCTLYGCQVTGERLSKAAVADRALRIADEEGLEAVTIRRLAKELGVTPMALYWHFKNKDELLLGVVDHVLSGVRADPAAGDPWQKRLRTVFETVVDVMRAHPSLPDLLHSVDKQQTESFTRATNDTLALLTDAGFTIDEGYWVATYLLNAAIGLVAGQPDCPASVPAEQVEEWRRQKRIQLESLPADRYPKMVELAASYRTELDLDHYYAFSVDLVIAGVEAMAAAKRSS</sequence>
<evidence type="ECO:0000256" key="3">
    <source>
        <dbReference type="ARBA" id="ARBA00023125"/>
    </source>
</evidence>
<keyword evidence="1" id="KW-0678">Repressor</keyword>
<dbReference type="PRINTS" id="PR00455">
    <property type="entry name" value="HTHTETR"/>
</dbReference>
<dbReference type="Pfam" id="PF02909">
    <property type="entry name" value="TetR_C_1"/>
    <property type="match status" value="1"/>
</dbReference>
<accession>A0A931BZ28</accession>
<dbReference type="SUPFAM" id="SSF46689">
    <property type="entry name" value="Homeodomain-like"/>
    <property type="match status" value="1"/>
</dbReference>
<dbReference type="Proteomes" id="UP000598146">
    <property type="component" value="Unassembled WGS sequence"/>
</dbReference>
<keyword evidence="3 5" id="KW-0238">DNA-binding</keyword>
<evidence type="ECO:0000313" key="8">
    <source>
        <dbReference type="Proteomes" id="UP000598146"/>
    </source>
</evidence>
<dbReference type="InterPro" id="IPR001647">
    <property type="entry name" value="HTH_TetR"/>
</dbReference>
<dbReference type="GO" id="GO:0045892">
    <property type="term" value="P:negative regulation of DNA-templated transcription"/>
    <property type="evidence" value="ECO:0007669"/>
    <property type="project" value="InterPro"/>
</dbReference>
<dbReference type="InterPro" id="IPR036271">
    <property type="entry name" value="Tet_transcr_reg_TetR-rel_C_sf"/>
</dbReference>
<dbReference type="SUPFAM" id="SSF48498">
    <property type="entry name" value="Tetracyclin repressor-like, C-terminal domain"/>
    <property type="match status" value="1"/>
</dbReference>
<keyword evidence="4" id="KW-0804">Transcription</keyword>
<dbReference type="InterPro" id="IPR003012">
    <property type="entry name" value="Tet_transcr_reg_TetR"/>
</dbReference>
<evidence type="ECO:0000256" key="2">
    <source>
        <dbReference type="ARBA" id="ARBA00023015"/>
    </source>
</evidence>
<comment type="caution">
    <text evidence="7">The sequence shown here is derived from an EMBL/GenBank/DDBJ whole genome shotgun (WGS) entry which is preliminary data.</text>
</comment>
<dbReference type="PANTHER" id="PTHR30055:SF151">
    <property type="entry name" value="TRANSCRIPTIONAL REGULATORY PROTEIN"/>
    <property type="match status" value="1"/>
</dbReference>
<dbReference type="PANTHER" id="PTHR30055">
    <property type="entry name" value="HTH-TYPE TRANSCRIPTIONAL REGULATOR RUTR"/>
    <property type="match status" value="1"/>
</dbReference>
<proteinExistence type="predicted"/>
<evidence type="ECO:0000259" key="6">
    <source>
        <dbReference type="PROSITE" id="PS50977"/>
    </source>
</evidence>
<dbReference type="EMBL" id="JADQTO010000001">
    <property type="protein sequence ID" value="MBG0560199.1"/>
    <property type="molecule type" value="Genomic_DNA"/>
</dbReference>
<name>A0A931BZ28_9ACTN</name>
<organism evidence="7 8">
    <name type="scientific">Actinoplanes aureus</name>
    <dbReference type="NCBI Taxonomy" id="2792083"/>
    <lineage>
        <taxon>Bacteria</taxon>
        <taxon>Bacillati</taxon>
        <taxon>Actinomycetota</taxon>
        <taxon>Actinomycetes</taxon>
        <taxon>Micromonosporales</taxon>
        <taxon>Micromonosporaceae</taxon>
        <taxon>Actinoplanes</taxon>
    </lineage>
</organism>
<evidence type="ECO:0000256" key="5">
    <source>
        <dbReference type="PROSITE-ProRule" id="PRU00335"/>
    </source>
</evidence>
<dbReference type="GO" id="GO:0003700">
    <property type="term" value="F:DNA-binding transcription factor activity"/>
    <property type="evidence" value="ECO:0007669"/>
    <property type="project" value="TreeGrafter"/>
</dbReference>
<evidence type="ECO:0000256" key="4">
    <source>
        <dbReference type="ARBA" id="ARBA00023163"/>
    </source>
</evidence>
<dbReference type="PROSITE" id="PS50977">
    <property type="entry name" value="HTH_TETR_2"/>
    <property type="match status" value="1"/>
</dbReference>
<protein>
    <submittedName>
        <fullName evidence="7">TetR family transcriptional regulator</fullName>
    </submittedName>
</protein>
<dbReference type="InterPro" id="IPR004111">
    <property type="entry name" value="Repressor_TetR_C"/>
</dbReference>
<dbReference type="GO" id="GO:0046677">
    <property type="term" value="P:response to antibiotic"/>
    <property type="evidence" value="ECO:0007669"/>
    <property type="project" value="InterPro"/>
</dbReference>
<dbReference type="AlphaFoldDB" id="A0A931BZ28"/>
<reference evidence="7" key="1">
    <citation type="submission" date="2020-11" db="EMBL/GenBank/DDBJ databases">
        <title>Isolation and identification of active actinomycetes.</title>
        <authorList>
            <person name="Sun X."/>
        </authorList>
    </citation>
    <scope>NUCLEOTIDE SEQUENCE</scope>
    <source>
        <strain evidence="7">NEAU-A11</strain>
    </source>
</reference>
<dbReference type="PRINTS" id="PR00400">
    <property type="entry name" value="TETREPRESSOR"/>
</dbReference>
<keyword evidence="8" id="KW-1185">Reference proteome</keyword>
<evidence type="ECO:0000256" key="1">
    <source>
        <dbReference type="ARBA" id="ARBA00022491"/>
    </source>
</evidence>
<dbReference type="GO" id="GO:0000976">
    <property type="term" value="F:transcription cis-regulatory region binding"/>
    <property type="evidence" value="ECO:0007669"/>
    <property type="project" value="TreeGrafter"/>
</dbReference>
<dbReference type="Pfam" id="PF00440">
    <property type="entry name" value="TetR_N"/>
    <property type="match status" value="1"/>
</dbReference>
<gene>
    <name evidence="7" type="ORF">I4J89_01800</name>
</gene>
<feature type="DNA-binding region" description="H-T-H motif" evidence="5">
    <location>
        <begin position="42"/>
        <end position="61"/>
    </location>
</feature>
<feature type="domain" description="HTH tetR-type" evidence="6">
    <location>
        <begin position="19"/>
        <end position="79"/>
    </location>
</feature>